<evidence type="ECO:0000256" key="3">
    <source>
        <dbReference type="ARBA" id="ARBA00022553"/>
    </source>
</evidence>
<dbReference type="PROSITE" id="PS50113">
    <property type="entry name" value="PAC"/>
    <property type="match status" value="1"/>
</dbReference>
<dbReference type="InterPro" id="IPR029016">
    <property type="entry name" value="GAF-like_dom_sf"/>
</dbReference>
<dbReference type="InterPro" id="IPR004358">
    <property type="entry name" value="Sig_transdc_His_kin-like_C"/>
</dbReference>
<dbReference type="RefSeq" id="WP_379274117.1">
    <property type="nucleotide sequence ID" value="NZ_JBHUGT010000019.1"/>
</dbReference>
<proteinExistence type="predicted"/>
<dbReference type="Gene3D" id="3.30.565.10">
    <property type="entry name" value="Histidine kinase-like ATPase, C-terminal domain"/>
    <property type="match status" value="1"/>
</dbReference>
<dbReference type="GO" id="GO:0005524">
    <property type="term" value="F:ATP binding"/>
    <property type="evidence" value="ECO:0007669"/>
    <property type="project" value="UniProtKB-KW"/>
</dbReference>
<dbReference type="SMART" id="SM00387">
    <property type="entry name" value="HATPase_c"/>
    <property type="match status" value="1"/>
</dbReference>
<keyword evidence="4" id="KW-0808">Transferase</keyword>
<dbReference type="Pfam" id="PF00512">
    <property type="entry name" value="HisKA"/>
    <property type="match status" value="1"/>
</dbReference>
<dbReference type="InterPro" id="IPR035965">
    <property type="entry name" value="PAS-like_dom_sf"/>
</dbReference>
<dbReference type="Gene3D" id="1.10.287.130">
    <property type="match status" value="1"/>
</dbReference>
<dbReference type="CDD" id="cd00082">
    <property type="entry name" value="HisKA"/>
    <property type="match status" value="1"/>
</dbReference>
<gene>
    <name evidence="11" type="ORF">ACFSW5_14020</name>
</gene>
<dbReference type="InterPro" id="IPR036890">
    <property type="entry name" value="HATPase_C_sf"/>
</dbReference>
<keyword evidence="8" id="KW-0902">Two-component regulatory system</keyword>
<comment type="catalytic activity">
    <reaction evidence="1">
        <text>ATP + protein L-histidine = ADP + protein N-phospho-L-histidine.</text>
        <dbReference type="EC" id="2.7.13.3"/>
    </reaction>
</comment>
<evidence type="ECO:0000259" key="9">
    <source>
        <dbReference type="PROSITE" id="PS50109"/>
    </source>
</evidence>
<evidence type="ECO:0000256" key="6">
    <source>
        <dbReference type="ARBA" id="ARBA00022777"/>
    </source>
</evidence>
<dbReference type="InterPro" id="IPR003594">
    <property type="entry name" value="HATPase_dom"/>
</dbReference>
<evidence type="ECO:0000256" key="1">
    <source>
        <dbReference type="ARBA" id="ARBA00000085"/>
    </source>
</evidence>
<dbReference type="EC" id="2.7.13.3" evidence="2"/>
<accession>A0ABW5QY53</accession>
<evidence type="ECO:0000256" key="8">
    <source>
        <dbReference type="ARBA" id="ARBA00023012"/>
    </source>
</evidence>
<sequence>MTALTKSWIRELHRQAAESGKDPNAVPAPSYKLTDAELREKLEIYKEIIEAVNRFVDKFLTTVTDSPIMVAVTDESGHLLAVHGNEAMIGNFRRFGIVEGMRYDDHNGPSSIDLCLRYGRPVQLVGEDHYHKDLQHLACYSAPYHTSEANGTITIMTDVEGAHPHLLALLCTIADYAERELLLRRQNMQLQILNQALLHTPHYGVLLTDERGLIVELNDSMRCLLRSLSPDEQYGPGVPVFSMPHLGDVYREVIESGEERIGMDLTIGQASSARHYMLDVVPIVDAASGGSLVRVIGTARDITELRTTKERLHRAEKLAFAGQLAASVAHEIRNPLTTVKGLIQLSRSNGRSVPHHDLIVSEMERMNMIIGELLLLGKPQAVQFKEERCYGILLEVLEVFCIQAKMNGIEISSVLLQEEAIRCERNQIKQMFFNLLRNAMEALPYGGKIDVELAVEDGHQRIRISDNGVGMEEEVLVRLGEPFHTTKPDGNGLGLLVVRNIVSAHRGRIDIASRPGIGTTVNVYLPICY</sequence>
<dbReference type="Proteomes" id="UP001597493">
    <property type="component" value="Unassembled WGS sequence"/>
</dbReference>
<keyword evidence="5" id="KW-0547">Nucleotide-binding</keyword>
<dbReference type="PANTHER" id="PTHR43065:SF10">
    <property type="entry name" value="PEROXIDE STRESS-ACTIVATED HISTIDINE KINASE MAK3"/>
    <property type="match status" value="1"/>
</dbReference>
<dbReference type="PROSITE" id="PS50109">
    <property type="entry name" value="HIS_KIN"/>
    <property type="match status" value="1"/>
</dbReference>
<keyword evidence="3" id="KW-0597">Phosphoprotein</keyword>
<dbReference type="Pfam" id="PF02518">
    <property type="entry name" value="HATPase_c"/>
    <property type="match status" value="1"/>
</dbReference>
<dbReference type="Gene3D" id="3.30.450.40">
    <property type="match status" value="1"/>
</dbReference>
<dbReference type="Gene3D" id="3.30.450.20">
    <property type="entry name" value="PAS domain"/>
    <property type="match status" value="1"/>
</dbReference>
<keyword evidence="7 11" id="KW-0067">ATP-binding</keyword>
<feature type="domain" description="Histidine kinase" evidence="9">
    <location>
        <begin position="327"/>
        <end position="529"/>
    </location>
</feature>
<evidence type="ECO:0000256" key="2">
    <source>
        <dbReference type="ARBA" id="ARBA00012438"/>
    </source>
</evidence>
<evidence type="ECO:0000259" key="10">
    <source>
        <dbReference type="PROSITE" id="PS50113"/>
    </source>
</evidence>
<reference evidence="12" key="1">
    <citation type="journal article" date="2019" name="Int. J. Syst. Evol. Microbiol.">
        <title>The Global Catalogue of Microorganisms (GCM) 10K type strain sequencing project: providing services to taxonomists for standard genome sequencing and annotation.</title>
        <authorList>
            <consortium name="The Broad Institute Genomics Platform"/>
            <consortium name="The Broad Institute Genome Sequencing Center for Infectious Disease"/>
            <person name="Wu L."/>
            <person name="Ma J."/>
        </authorList>
    </citation>
    <scope>NUCLEOTIDE SEQUENCE [LARGE SCALE GENOMIC DNA]</scope>
    <source>
        <strain evidence="12">TISTR 1827</strain>
    </source>
</reference>
<dbReference type="SUPFAM" id="SSF55785">
    <property type="entry name" value="PYP-like sensor domain (PAS domain)"/>
    <property type="match status" value="1"/>
</dbReference>
<comment type="caution">
    <text evidence="11">The sequence shown here is derived from an EMBL/GenBank/DDBJ whole genome shotgun (WGS) entry which is preliminary data.</text>
</comment>
<protein>
    <recommendedName>
        <fullName evidence="2">histidine kinase</fullName>
        <ecNumber evidence="2">2.7.13.3</ecNumber>
    </recommendedName>
</protein>
<dbReference type="PANTHER" id="PTHR43065">
    <property type="entry name" value="SENSOR HISTIDINE KINASE"/>
    <property type="match status" value="1"/>
</dbReference>
<evidence type="ECO:0000256" key="4">
    <source>
        <dbReference type="ARBA" id="ARBA00022679"/>
    </source>
</evidence>
<dbReference type="InterPro" id="IPR036097">
    <property type="entry name" value="HisK_dim/P_sf"/>
</dbReference>
<keyword evidence="6" id="KW-0418">Kinase</keyword>
<organism evidence="11 12">
    <name type="scientific">Paenibacillus thailandensis</name>
    <dbReference type="NCBI Taxonomy" id="393250"/>
    <lineage>
        <taxon>Bacteria</taxon>
        <taxon>Bacillati</taxon>
        <taxon>Bacillota</taxon>
        <taxon>Bacilli</taxon>
        <taxon>Bacillales</taxon>
        <taxon>Paenibacillaceae</taxon>
        <taxon>Paenibacillus</taxon>
    </lineage>
</organism>
<keyword evidence="12" id="KW-1185">Reference proteome</keyword>
<evidence type="ECO:0000313" key="12">
    <source>
        <dbReference type="Proteomes" id="UP001597493"/>
    </source>
</evidence>
<dbReference type="SUPFAM" id="SSF55874">
    <property type="entry name" value="ATPase domain of HSP90 chaperone/DNA topoisomerase II/histidine kinase"/>
    <property type="match status" value="1"/>
</dbReference>
<name>A0ABW5QY53_9BACL</name>
<dbReference type="EMBL" id="JBHUMY010000013">
    <property type="protein sequence ID" value="MFD2661366.1"/>
    <property type="molecule type" value="Genomic_DNA"/>
</dbReference>
<feature type="domain" description="PAC" evidence="10">
    <location>
        <begin position="255"/>
        <end position="314"/>
    </location>
</feature>
<dbReference type="InterPro" id="IPR000700">
    <property type="entry name" value="PAS-assoc_C"/>
</dbReference>
<dbReference type="SUPFAM" id="SSF47384">
    <property type="entry name" value="Homodimeric domain of signal transducing histidine kinase"/>
    <property type="match status" value="1"/>
</dbReference>
<evidence type="ECO:0000256" key="7">
    <source>
        <dbReference type="ARBA" id="ARBA00022840"/>
    </source>
</evidence>
<evidence type="ECO:0000256" key="5">
    <source>
        <dbReference type="ARBA" id="ARBA00022741"/>
    </source>
</evidence>
<dbReference type="InterPro" id="IPR003661">
    <property type="entry name" value="HisK_dim/P_dom"/>
</dbReference>
<dbReference type="InterPro" id="IPR005467">
    <property type="entry name" value="His_kinase_dom"/>
</dbReference>
<dbReference type="SMART" id="SM00388">
    <property type="entry name" value="HisKA"/>
    <property type="match status" value="1"/>
</dbReference>
<evidence type="ECO:0000313" key="11">
    <source>
        <dbReference type="EMBL" id="MFD2661366.1"/>
    </source>
</evidence>
<dbReference type="PRINTS" id="PR00344">
    <property type="entry name" value="BCTRLSENSOR"/>
</dbReference>